<dbReference type="EMBL" id="CAMXCT020004857">
    <property type="protein sequence ID" value="CAL1163933.1"/>
    <property type="molecule type" value="Genomic_DNA"/>
</dbReference>
<evidence type="ECO:0000313" key="3">
    <source>
        <dbReference type="EMBL" id="CAL1163933.1"/>
    </source>
</evidence>
<accession>A0A9P1GEX9</accession>
<feature type="compositionally biased region" description="Low complexity" evidence="1">
    <location>
        <begin position="486"/>
        <end position="500"/>
    </location>
</feature>
<dbReference type="PANTHER" id="PTHR33050">
    <property type="entry name" value="REVERSE TRANSCRIPTASE DOMAIN-CONTAINING PROTEIN"/>
    <property type="match status" value="1"/>
</dbReference>
<feature type="region of interest" description="Disordered" evidence="1">
    <location>
        <begin position="98"/>
        <end position="131"/>
    </location>
</feature>
<dbReference type="InterPro" id="IPR052055">
    <property type="entry name" value="Hepadnavirus_pol/RT"/>
</dbReference>
<keyword evidence="4" id="KW-1185">Reference proteome</keyword>
<sequence length="1022" mass="113569">MDPTEEELNNLNTLENAADWAGTTGAVHDHLMEKLGKPSKLRDLVFIARPAWDTVVASLTIKEPQADGTEAERDLTPVEFSRVEIFRRVVFLRLKVNPDGPGGAGPPQPIVGAAPFPGTGGGQGPSSPTRKLKLSSIVDPTLDAEILQLGQEEIAEMFSKYKSKFGDVPSADVEPSADQISAIKQLLTSGALPYIDMSIFGPHAIRSLRRSVFSSYTLNAATGEWSKKESPGPATLQQWEKSFKTYKVAMLLLEAADAERLEGYLEHKKDLHAQFGQEAWGIIYRADVRMRSEFQERIRRALDEDPKYGYTRASPWSSVFAATVRESDFWSKEVATPATLLLARNKQLAPEESSSQEGRPQKRKSRQPEGTQKKKAKRKYTGEDRSRWDAEQSRYSLNRKGIQICQKYNRGACGNGKPQSRCENNRSHQCDKSPGGTHRPVVKRPRLEAAPKRASPEKEAASHHKRPRQDRDRKAPNPREEEEPGSSSDSSSSSTSSSTTVQAGREKIPSMPLYVDYKYGATNLDPQLWDDRPRAPLLFSGRPRDGDLTSYLHHMGWIVVVVDKQGPTAADLLDTEVCRKIFADIRAGVFDVVGMATPCETVSPLRENPPGRRPLRSLQHPDGLPLKSLSSEERKQLKEANHLIEFSTHVTREVRRIRAAYWIENPDHKEWRTVRGEKERASKALSEYPPALNKALAEAMEKADLPRVMKHREGSGAPLGFTEPIPCTGIFPVVKEVEWEAEAAEQLQRNRGEVDRRPVIGRRQLQSLAGALSFVAGLVPLMRPFLNSLWAALATNDGPKQTRNVVHVRRIGIALQWIDALLGEKAAPFTRVVRAFRQETKCIIITDASTRGLGAIMIVGDRPVEFFSTIIPQEFIVRTGAQPGDPSHMALWESLCLLLAARTWLIRFPLGSIIRVKSDNISALHMLAKGKAKSPGLAMIAREIALDQAKGIYEFTILQHLNTKLNKVADALSRQFEPSPPCFPHEDLGAASRIPIQVDSSFWHLPKGNARSFKGGKSCLGA</sequence>
<feature type="region of interest" description="Disordered" evidence="1">
    <location>
        <begin position="345"/>
        <end position="394"/>
    </location>
</feature>
<gene>
    <name evidence="2" type="ORF">C1SCF055_LOCUS35822</name>
</gene>
<evidence type="ECO:0000313" key="2">
    <source>
        <dbReference type="EMBL" id="CAI4010558.1"/>
    </source>
</evidence>
<reference evidence="2" key="1">
    <citation type="submission" date="2022-10" db="EMBL/GenBank/DDBJ databases">
        <authorList>
            <person name="Chen Y."/>
            <person name="Dougan E. K."/>
            <person name="Chan C."/>
            <person name="Rhodes N."/>
            <person name="Thang M."/>
        </authorList>
    </citation>
    <scope>NUCLEOTIDE SEQUENCE</scope>
</reference>
<reference evidence="3" key="2">
    <citation type="submission" date="2024-04" db="EMBL/GenBank/DDBJ databases">
        <authorList>
            <person name="Chen Y."/>
            <person name="Shah S."/>
            <person name="Dougan E. K."/>
            <person name="Thang M."/>
            <person name="Chan C."/>
        </authorList>
    </citation>
    <scope>NUCLEOTIDE SEQUENCE [LARGE SCALE GENOMIC DNA]</scope>
</reference>
<feature type="region of interest" description="Disordered" evidence="1">
    <location>
        <begin position="601"/>
        <end position="627"/>
    </location>
</feature>
<feature type="region of interest" description="Disordered" evidence="1">
    <location>
        <begin position="409"/>
        <end position="507"/>
    </location>
</feature>
<name>A0A9P1GEX9_9DINO</name>
<dbReference type="PANTHER" id="PTHR33050:SF7">
    <property type="entry name" value="RIBONUCLEASE H"/>
    <property type="match status" value="1"/>
</dbReference>
<dbReference type="Proteomes" id="UP001152797">
    <property type="component" value="Unassembled WGS sequence"/>
</dbReference>
<dbReference type="OrthoDB" id="783142at2759"/>
<feature type="compositionally biased region" description="Basic and acidic residues" evidence="1">
    <location>
        <begin position="445"/>
        <end position="462"/>
    </location>
</feature>
<organism evidence="2">
    <name type="scientific">Cladocopium goreaui</name>
    <dbReference type="NCBI Taxonomy" id="2562237"/>
    <lineage>
        <taxon>Eukaryota</taxon>
        <taxon>Sar</taxon>
        <taxon>Alveolata</taxon>
        <taxon>Dinophyceae</taxon>
        <taxon>Suessiales</taxon>
        <taxon>Symbiodiniaceae</taxon>
        <taxon>Cladocopium</taxon>
    </lineage>
</organism>
<evidence type="ECO:0000256" key="1">
    <source>
        <dbReference type="SAM" id="MobiDB-lite"/>
    </source>
</evidence>
<dbReference type="EMBL" id="CAMXCT010004857">
    <property type="protein sequence ID" value="CAI4010558.1"/>
    <property type="molecule type" value="Genomic_DNA"/>
</dbReference>
<protein>
    <submittedName>
        <fullName evidence="2">Uncharacterized protein</fullName>
    </submittedName>
</protein>
<comment type="caution">
    <text evidence="2">The sequence shown here is derived from an EMBL/GenBank/DDBJ whole genome shotgun (WGS) entry which is preliminary data.</text>
</comment>
<dbReference type="EMBL" id="CAMXCT030004857">
    <property type="protein sequence ID" value="CAL4797870.1"/>
    <property type="molecule type" value="Genomic_DNA"/>
</dbReference>
<evidence type="ECO:0000313" key="4">
    <source>
        <dbReference type="Proteomes" id="UP001152797"/>
    </source>
</evidence>
<feature type="compositionally biased region" description="Basic and acidic residues" evidence="1">
    <location>
        <begin position="469"/>
        <end position="479"/>
    </location>
</feature>
<proteinExistence type="predicted"/>
<feature type="compositionally biased region" description="Basic and acidic residues" evidence="1">
    <location>
        <begin position="380"/>
        <end position="392"/>
    </location>
</feature>
<dbReference type="AlphaFoldDB" id="A0A9P1GEX9"/>